<feature type="domain" description="TrwC relaxase" evidence="1">
    <location>
        <begin position="11"/>
        <end position="284"/>
    </location>
</feature>
<dbReference type="Pfam" id="PF08751">
    <property type="entry name" value="TrwC"/>
    <property type="match status" value="1"/>
</dbReference>
<dbReference type="AlphaFoldDB" id="A0A6N8FCB4"/>
<dbReference type="NCBIfam" id="TIGR02686">
    <property type="entry name" value="relax_trwC"/>
    <property type="match status" value="1"/>
</dbReference>
<proteinExistence type="predicted"/>
<dbReference type="Gene3D" id="3.40.50.300">
    <property type="entry name" value="P-loop containing nucleotide triphosphate hydrolases"/>
    <property type="match status" value="1"/>
</dbReference>
<accession>A0A6N8FCB4</accession>
<dbReference type="InterPro" id="IPR014862">
    <property type="entry name" value="TrwC"/>
</dbReference>
<protein>
    <submittedName>
        <fullName evidence="2">Relaxase domain-containing protein</fullName>
    </submittedName>
</protein>
<dbReference type="NCBIfam" id="NF041492">
    <property type="entry name" value="MobF"/>
    <property type="match status" value="1"/>
</dbReference>
<dbReference type="SUPFAM" id="SSF55464">
    <property type="entry name" value="Origin of replication-binding domain, RBD-like"/>
    <property type="match status" value="1"/>
</dbReference>
<reference evidence="2 3" key="1">
    <citation type="submission" date="2019-11" db="EMBL/GenBank/DDBJ databases">
        <title>P. haliotis isolates from Z. marina roots.</title>
        <authorList>
            <person name="Cohen M."/>
            <person name="Jospin G."/>
            <person name="Eisen J.A."/>
            <person name="Coil D.A."/>
        </authorList>
    </citation>
    <scope>NUCLEOTIDE SEQUENCE [LARGE SCALE GENOMIC DNA]</scope>
    <source>
        <strain evidence="2 3">UCD-MCMsp1aY</strain>
    </source>
</reference>
<name>A0A6N8FCB4_9GAMM</name>
<sequence length="460" mass="51142">MLTIAPISNISYYANLAAEDYYLDSGEPEGEWVGLASRILGLSGTVNSEQYQNIYRGLSPSGESALRQFNTSSTAKQRAGYDLCFSAPKSVSCAWASSNSHLRHKIQLAHKQAVLQSVALIEDKVAVTRTGKGGLIQEQPIGIVASCFEHSTSRAQDPQLHTHCLIANIAARTNKTWGTLDSKHFYDWKMAIGAAYRAELAKNLHELGFSIEQDNDSFRLIEVPQNICDFYSKRTKAIKAELEKYGAMNSSSKAGDVATLMTRQRKDTISRKDLFKRWQNELTQLGFSERQLNISLNTEKSISLFELEHTDILTVESLSEQLIDSKSSFTVQEIYKQAFINAQYTVDGIKTAKNIANDFINDSSTIELGLDSKGRQLYTTKAALELERKMVNTAKSLANQRAFKTSTNTIENAIYHNSFPLSDEQKESIYSACEPNNLRIIQGSAGAGKSASMNAVRFYL</sequence>
<dbReference type="InterPro" id="IPR027417">
    <property type="entry name" value="P-loop_NTPase"/>
</dbReference>
<comment type="caution">
    <text evidence="2">The sequence shown here is derived from an EMBL/GenBank/DDBJ whole genome shotgun (WGS) entry which is preliminary data.</text>
</comment>
<dbReference type="Proteomes" id="UP000439994">
    <property type="component" value="Unassembled WGS sequence"/>
</dbReference>
<dbReference type="SUPFAM" id="SSF52540">
    <property type="entry name" value="P-loop containing nucleoside triphosphate hydrolases"/>
    <property type="match status" value="1"/>
</dbReference>
<dbReference type="InterPro" id="IPR014059">
    <property type="entry name" value="TraI/TrwC_relax"/>
</dbReference>
<dbReference type="EMBL" id="WOCD01000003">
    <property type="protein sequence ID" value="MUH72797.1"/>
    <property type="molecule type" value="Genomic_DNA"/>
</dbReference>
<evidence type="ECO:0000313" key="2">
    <source>
        <dbReference type="EMBL" id="MUH72797.1"/>
    </source>
</evidence>
<keyword evidence="3" id="KW-1185">Reference proteome</keyword>
<organism evidence="2 3">
    <name type="scientific">Psychrosphaera haliotis</name>
    <dbReference type="NCBI Taxonomy" id="555083"/>
    <lineage>
        <taxon>Bacteria</taxon>
        <taxon>Pseudomonadati</taxon>
        <taxon>Pseudomonadota</taxon>
        <taxon>Gammaproteobacteria</taxon>
        <taxon>Alteromonadales</taxon>
        <taxon>Pseudoalteromonadaceae</taxon>
        <taxon>Psychrosphaera</taxon>
    </lineage>
</organism>
<dbReference type="RefSeq" id="WP_155695948.1">
    <property type="nucleotide sequence ID" value="NZ_WOCD01000003.1"/>
</dbReference>
<evidence type="ECO:0000313" key="3">
    <source>
        <dbReference type="Proteomes" id="UP000439994"/>
    </source>
</evidence>
<evidence type="ECO:0000259" key="1">
    <source>
        <dbReference type="Pfam" id="PF08751"/>
    </source>
</evidence>
<gene>
    <name evidence="2" type="ORF">GNP35_10015</name>
</gene>
<dbReference type="OrthoDB" id="1634048at2"/>